<organism evidence="1 2">
    <name type="scientific">Lasius platythorax</name>
    <dbReference type="NCBI Taxonomy" id="488582"/>
    <lineage>
        <taxon>Eukaryota</taxon>
        <taxon>Metazoa</taxon>
        <taxon>Ecdysozoa</taxon>
        <taxon>Arthropoda</taxon>
        <taxon>Hexapoda</taxon>
        <taxon>Insecta</taxon>
        <taxon>Pterygota</taxon>
        <taxon>Neoptera</taxon>
        <taxon>Endopterygota</taxon>
        <taxon>Hymenoptera</taxon>
        <taxon>Apocrita</taxon>
        <taxon>Aculeata</taxon>
        <taxon>Formicoidea</taxon>
        <taxon>Formicidae</taxon>
        <taxon>Formicinae</taxon>
        <taxon>Lasius</taxon>
        <taxon>Lasius</taxon>
    </lineage>
</organism>
<proteinExistence type="predicted"/>
<evidence type="ECO:0000313" key="1">
    <source>
        <dbReference type="EMBL" id="CAL1674879.1"/>
    </source>
</evidence>
<accession>A0AAV2N5E0</accession>
<gene>
    <name evidence="1" type="ORF">LPLAT_LOCUS1406</name>
</gene>
<dbReference type="Proteomes" id="UP001497644">
    <property type="component" value="Chromosome 10"/>
</dbReference>
<keyword evidence="2" id="KW-1185">Reference proteome</keyword>
<dbReference type="AlphaFoldDB" id="A0AAV2N5E0"/>
<dbReference type="EMBL" id="OZ034833">
    <property type="protein sequence ID" value="CAL1674879.1"/>
    <property type="molecule type" value="Genomic_DNA"/>
</dbReference>
<name>A0AAV2N5E0_9HYME</name>
<evidence type="ECO:0000313" key="2">
    <source>
        <dbReference type="Proteomes" id="UP001497644"/>
    </source>
</evidence>
<sequence length="82" mass="9403">MERPENKPTHRNSLATLTASLRTSRQGNRLQNGTFMETVKWPPLALPGHAISARESSERKHKDEERGTMGWLARLRHSSFYS</sequence>
<protein>
    <submittedName>
        <fullName evidence="1">Uncharacterized protein</fullName>
    </submittedName>
</protein>
<reference evidence="1" key="1">
    <citation type="submission" date="2024-04" db="EMBL/GenBank/DDBJ databases">
        <authorList>
            <consortium name="Molecular Ecology Group"/>
        </authorList>
    </citation>
    <scope>NUCLEOTIDE SEQUENCE</scope>
</reference>